<name>A0AAD7IAB6_9AGAR</name>
<accession>A0AAD7IAB6</accession>
<evidence type="ECO:0000313" key="2">
    <source>
        <dbReference type="Proteomes" id="UP001215598"/>
    </source>
</evidence>
<dbReference type="Proteomes" id="UP001215598">
    <property type="component" value="Unassembled WGS sequence"/>
</dbReference>
<comment type="caution">
    <text evidence="1">The sequence shown here is derived from an EMBL/GenBank/DDBJ whole genome shotgun (WGS) entry which is preliminary data.</text>
</comment>
<organism evidence="1 2">
    <name type="scientific">Mycena metata</name>
    <dbReference type="NCBI Taxonomy" id="1033252"/>
    <lineage>
        <taxon>Eukaryota</taxon>
        <taxon>Fungi</taxon>
        <taxon>Dikarya</taxon>
        <taxon>Basidiomycota</taxon>
        <taxon>Agaricomycotina</taxon>
        <taxon>Agaricomycetes</taxon>
        <taxon>Agaricomycetidae</taxon>
        <taxon>Agaricales</taxon>
        <taxon>Marasmiineae</taxon>
        <taxon>Mycenaceae</taxon>
        <taxon>Mycena</taxon>
    </lineage>
</organism>
<keyword evidence="2" id="KW-1185">Reference proteome</keyword>
<evidence type="ECO:0000313" key="1">
    <source>
        <dbReference type="EMBL" id="KAJ7738630.1"/>
    </source>
</evidence>
<dbReference type="AlphaFoldDB" id="A0AAD7IAB6"/>
<sequence length="89" mass="9984">MVLRRSGCWDIVNGTVSKPSTRDAAEKWEIKSEDGLTAIGLTVDADQYQYIQDATSGPAAWKALSAIYEKNSRGNRIALKRQFYGYEHD</sequence>
<protein>
    <submittedName>
        <fullName evidence="1">Uncharacterized protein</fullName>
    </submittedName>
</protein>
<reference evidence="1" key="1">
    <citation type="submission" date="2023-03" db="EMBL/GenBank/DDBJ databases">
        <title>Massive genome expansion in bonnet fungi (Mycena s.s.) driven by repeated elements and novel gene families across ecological guilds.</title>
        <authorList>
            <consortium name="Lawrence Berkeley National Laboratory"/>
            <person name="Harder C.B."/>
            <person name="Miyauchi S."/>
            <person name="Viragh M."/>
            <person name="Kuo A."/>
            <person name="Thoen E."/>
            <person name="Andreopoulos B."/>
            <person name="Lu D."/>
            <person name="Skrede I."/>
            <person name="Drula E."/>
            <person name="Henrissat B."/>
            <person name="Morin E."/>
            <person name="Kohler A."/>
            <person name="Barry K."/>
            <person name="LaButti K."/>
            <person name="Morin E."/>
            <person name="Salamov A."/>
            <person name="Lipzen A."/>
            <person name="Mereny Z."/>
            <person name="Hegedus B."/>
            <person name="Baldrian P."/>
            <person name="Stursova M."/>
            <person name="Weitz H."/>
            <person name="Taylor A."/>
            <person name="Grigoriev I.V."/>
            <person name="Nagy L.G."/>
            <person name="Martin F."/>
            <person name="Kauserud H."/>
        </authorList>
    </citation>
    <scope>NUCLEOTIDE SEQUENCE</scope>
    <source>
        <strain evidence="1">CBHHK182m</strain>
    </source>
</reference>
<proteinExistence type="predicted"/>
<dbReference type="Pfam" id="PF14223">
    <property type="entry name" value="Retrotran_gag_2"/>
    <property type="match status" value="1"/>
</dbReference>
<feature type="non-terminal residue" evidence="1">
    <location>
        <position position="89"/>
    </location>
</feature>
<dbReference type="EMBL" id="JARKIB010000111">
    <property type="protein sequence ID" value="KAJ7738630.1"/>
    <property type="molecule type" value="Genomic_DNA"/>
</dbReference>
<gene>
    <name evidence="1" type="ORF">B0H16DRAFT_1379177</name>
</gene>